<feature type="compositionally biased region" description="Gly residues" evidence="8">
    <location>
        <begin position="1997"/>
        <end position="2021"/>
    </location>
</feature>
<organism evidence="10 11">
    <name type="scientific">Edaphochlamys debaryana</name>
    <dbReference type="NCBI Taxonomy" id="47281"/>
    <lineage>
        <taxon>Eukaryota</taxon>
        <taxon>Viridiplantae</taxon>
        <taxon>Chlorophyta</taxon>
        <taxon>core chlorophytes</taxon>
        <taxon>Chlorophyceae</taxon>
        <taxon>CS clade</taxon>
        <taxon>Chlamydomonadales</taxon>
        <taxon>Chlamydomonadales incertae sedis</taxon>
        <taxon>Edaphochlamys</taxon>
    </lineage>
</organism>
<evidence type="ECO:0000256" key="7">
    <source>
        <dbReference type="PROSITE-ProRule" id="PRU10141"/>
    </source>
</evidence>
<dbReference type="PROSITE" id="PS00108">
    <property type="entry name" value="PROTEIN_KINASE_ST"/>
    <property type="match status" value="1"/>
</dbReference>
<evidence type="ECO:0000256" key="2">
    <source>
        <dbReference type="ARBA" id="ARBA00022527"/>
    </source>
</evidence>
<keyword evidence="6 7" id="KW-0067">ATP-binding</keyword>
<evidence type="ECO:0000256" key="3">
    <source>
        <dbReference type="ARBA" id="ARBA00022679"/>
    </source>
</evidence>
<feature type="region of interest" description="Disordered" evidence="8">
    <location>
        <begin position="1288"/>
        <end position="1500"/>
    </location>
</feature>
<protein>
    <recommendedName>
        <fullName evidence="9">Protein kinase domain-containing protein</fullName>
    </recommendedName>
</protein>
<evidence type="ECO:0000256" key="1">
    <source>
        <dbReference type="ARBA" id="ARBA00008171"/>
    </source>
</evidence>
<evidence type="ECO:0000259" key="9">
    <source>
        <dbReference type="PROSITE" id="PS50011"/>
    </source>
</evidence>
<keyword evidence="2" id="KW-0723">Serine/threonine-protein kinase</keyword>
<evidence type="ECO:0000256" key="8">
    <source>
        <dbReference type="SAM" id="MobiDB-lite"/>
    </source>
</evidence>
<feature type="region of interest" description="Disordered" evidence="8">
    <location>
        <begin position="1996"/>
        <end position="2021"/>
    </location>
</feature>
<dbReference type="SMART" id="SM00382">
    <property type="entry name" value="AAA"/>
    <property type="match status" value="1"/>
</dbReference>
<dbReference type="SUPFAM" id="SSF56112">
    <property type="entry name" value="Protein kinase-like (PK-like)"/>
    <property type="match status" value="1"/>
</dbReference>
<evidence type="ECO:0000313" key="11">
    <source>
        <dbReference type="Proteomes" id="UP000612055"/>
    </source>
</evidence>
<feature type="compositionally biased region" description="Pro residues" evidence="8">
    <location>
        <begin position="257"/>
        <end position="272"/>
    </location>
</feature>
<feature type="compositionally biased region" description="Pro residues" evidence="8">
    <location>
        <begin position="1585"/>
        <end position="1600"/>
    </location>
</feature>
<evidence type="ECO:0000256" key="6">
    <source>
        <dbReference type="ARBA" id="ARBA00022840"/>
    </source>
</evidence>
<feature type="compositionally biased region" description="Basic and acidic residues" evidence="8">
    <location>
        <begin position="480"/>
        <end position="491"/>
    </location>
</feature>
<feature type="compositionally biased region" description="Gly residues" evidence="8">
    <location>
        <begin position="606"/>
        <end position="619"/>
    </location>
</feature>
<feature type="compositionally biased region" description="Pro residues" evidence="8">
    <location>
        <begin position="1767"/>
        <end position="1779"/>
    </location>
</feature>
<accession>A0A836BWE4</accession>
<dbReference type="PROSITE" id="PS50011">
    <property type="entry name" value="PROTEIN_KINASE_DOM"/>
    <property type="match status" value="1"/>
</dbReference>
<dbReference type="PROSITE" id="PS00107">
    <property type="entry name" value="PROTEIN_KINASE_ATP"/>
    <property type="match status" value="1"/>
</dbReference>
<dbReference type="EMBL" id="JAEHOE010000051">
    <property type="protein sequence ID" value="KAG2491636.1"/>
    <property type="molecule type" value="Genomic_DNA"/>
</dbReference>
<feature type="compositionally biased region" description="Low complexity" evidence="8">
    <location>
        <begin position="1530"/>
        <end position="1551"/>
    </location>
</feature>
<keyword evidence="11" id="KW-1185">Reference proteome</keyword>
<dbReference type="Proteomes" id="UP000612055">
    <property type="component" value="Unassembled WGS sequence"/>
</dbReference>
<dbReference type="CDD" id="cd00009">
    <property type="entry name" value="AAA"/>
    <property type="match status" value="1"/>
</dbReference>
<sequence length="2138" mass="216494">MSRLVPGGQQLDVSQRLFVAVAARALLRGFVAAGRQHPPGGRFGLWLSRIGAAIRAETGAIVPGKLKTFLLATGVFNVSDEWQSCSVATFRAAGGGLPNTLYAMDPEAAFECILRGDNLAAPAAAAVAQARPAVAAPAAPAPSVLFSFGQDAPPPVAAAAAAAVAVAATTGSGDRVGAGDCAGDEVGGGVSGGGGGEGDDAVLEAGSAPTALAVGAPLPDPTSPAPTLAAATSVLPSPAVASPPPPVPPAAFALAPPAQPQPPQPPATPTPAPGAASRARPELQTAPGTLRLTFGPDGRARVALVGTAAAAELASRQADTGSGARMAAACGGGGGCDSDDHWEGFLQLLLQGLRAEVRRCIDQSPPAADAAGAGPSSAPSPSSPSVSFPAPLLSDLVVDAGRDVRLVFADGSKCTLAGVRVSIPAALAQLQARLRCLLLAEEEQPPGDASVGGGAWAAAAASSAVAGAGAMVGATEALEEGARGGERKRSWGDGGAETAVEGGAGGDEAAWPAPLTDTGPCPTGAKRLRLDGDALAAAQPPPPPPSHPWSLFGTDNRCCLPGSLHRVSALLDPRQEGRVLGLTYRVGRHLPGVAGALADVLADLAGGGRGGRRGGGPAGAGTREDEGAQQLTGSLLLLGRPGCGKTTLLRDIAARLSAPAPAGLGLEVMVVDTSNEIAGGDAVPHACIGSARRLIVGPRHRLAEVMVEAVQNHGPEVVVVDEIANAKEAEAARTIAARGVVLVATAHGTGLRSLMDNPQLNALVGGLHTVTLGDMTAHKANHGHKTRTERRGKPVFRTLVEVLGGGRLLLRPDVAASVDALVGTSSPQGSAPLHWQQPQPQQPLLAKTHVTGPVHGPGVGTAPGRMPRQQPGSLVLVYSDAAAAGRAGGRVDEALPPLEQLRWTEARGGASGGGDGAAGGRGGAVGGQTMVRLLSLGADAELHLVAAELGTRYDQLDDVEAMLARLISHSQLLSVAGAEGGGIQAGYALLSELTALLLELESAILRLPARIGDDLRCKPALDELQVLLSKVVQYRAECEDTSRHLEAALSELVQATSAPAPHCSSGCSNEPACSPSSLPALESAQPDSLTSAQDQAQGQSPDRDQECDVLLRVRRVICSLALDVEVGAQAQHGGLDAELLALREAMRREMDLDLDLDLEVDLHLEVEVGRHEEALAATATTASGVGLQQQQSREEEEPQPEAPARVAASADCPMAEPLAWEGEVGGPGCSALVRRGSRRARDWAPGGPTGPAGPEAPLGPHWALQGLGRVERLHAARHVSRRLAAQHLTRLKQQREQQQGQGMQQGQALGGQQLQLQSHPLASATGSRSSAAAQEPQSQQAGRVPVPVPVAGAGAQLGGAEGRADGDEPPAVRQRRGEVVGADVRSHASSRSHTAAVMVASSSDAHATADVEGDRSADSSSDITWGGLRVSGVKPAPQTPVGETVRVSLPGPLGAWPAPHPHAQNPVPSPSPSPRPGHGQGNPWPATPSSPDGPTAGHTPASVAALRKLNRVTRLAGMWEAGGPLAAVPDGAASPSGDDGYGDDGSCSVGSEASTSGRLSDGEDAVRRAAGPRRRRTAGEQPHVPASPPPLPLPPAPPQLRQPQPELVPMPGFVAKAAAPHGGAALSPFLMLAMQGRAPKAPPPPVLGRIMACPVEASCDGAGAGRKQGAGEEEELPAAPAAAAAGASLGVSPYAAEAAEAGHRRAAPFAVAAPAPLPLPNASVHLRAVGLPGWALPYAPHHWPPAGPLGPPGGFGPGFGLPHPHPHAPSGPDAPSPSPCNPLDLGLGLDLGLDLGPHVPSLDLHRDVTAWGPCLGRGAFGAVYKALYRNRPVAVKVLHGGGLDSGDLRSLAAEIRLLAQPRLRDHPHVIQVLGAAAAPPDHFALVTELMDCDLYDYIHRRRQNCVPLDEVLHIARSIAAGLAGLHPGIVHRDLKPANVLLRHTPAAAAGPGGAARLVVKIADFGLARYKRSTYLSTRHRDAGTLKYMAPEAMQAGGSRGAGGGGGSRGADGVAEGGNGGGSGGVTEKCDIYSFGVLLYELITGREPWEGYHPLFAVCQVQSGATLPLPDDPARCPPALRTLVLRCWAAQHAARPSAAEAVAALDDMIAQLARHDGGGGGAPEVVAAVAAAAAGSLQA</sequence>
<keyword evidence="3" id="KW-0808">Transferase</keyword>
<evidence type="ECO:0000256" key="5">
    <source>
        <dbReference type="ARBA" id="ARBA00022777"/>
    </source>
</evidence>
<dbReference type="Pfam" id="PF19568">
    <property type="entry name" value="Spore_III_AA"/>
    <property type="match status" value="1"/>
</dbReference>
<feature type="compositionally biased region" description="Low complexity" evidence="8">
    <location>
        <begin position="1387"/>
        <end position="1396"/>
    </location>
</feature>
<dbReference type="InterPro" id="IPR027417">
    <property type="entry name" value="P-loop_NTPase"/>
</dbReference>
<feature type="region of interest" description="Disordered" evidence="8">
    <location>
        <begin position="1177"/>
        <end position="1206"/>
    </location>
</feature>
<dbReference type="Gene3D" id="3.40.50.300">
    <property type="entry name" value="P-loop containing nucleotide triphosphate hydrolases"/>
    <property type="match status" value="1"/>
</dbReference>
<feature type="region of interest" description="Disordered" evidence="8">
    <location>
        <begin position="1240"/>
        <end position="1260"/>
    </location>
</feature>
<feature type="region of interest" description="Disordered" evidence="8">
    <location>
        <begin position="236"/>
        <end position="295"/>
    </location>
</feature>
<feature type="region of interest" description="Disordered" evidence="8">
    <location>
        <begin position="1524"/>
        <end position="1607"/>
    </location>
</feature>
<feature type="region of interest" description="Disordered" evidence="8">
    <location>
        <begin position="479"/>
        <end position="527"/>
    </location>
</feature>
<dbReference type="GO" id="GO:0005524">
    <property type="term" value="F:ATP binding"/>
    <property type="evidence" value="ECO:0007669"/>
    <property type="project" value="UniProtKB-UniRule"/>
</dbReference>
<proteinExistence type="inferred from homology"/>
<dbReference type="InterPro" id="IPR001245">
    <property type="entry name" value="Ser-Thr/Tyr_kinase_cat_dom"/>
</dbReference>
<feature type="binding site" evidence="7">
    <location>
        <position position="1836"/>
    </location>
    <ligand>
        <name>ATP</name>
        <dbReference type="ChEBI" id="CHEBI:30616"/>
    </ligand>
</feature>
<keyword evidence="4 7" id="KW-0547">Nucleotide-binding</keyword>
<dbReference type="InterPro" id="IPR003593">
    <property type="entry name" value="AAA+_ATPase"/>
</dbReference>
<dbReference type="GO" id="GO:0004674">
    <property type="term" value="F:protein serine/threonine kinase activity"/>
    <property type="evidence" value="ECO:0007669"/>
    <property type="project" value="UniProtKB-KW"/>
</dbReference>
<feature type="compositionally biased region" description="Polar residues" evidence="8">
    <location>
        <begin position="1085"/>
        <end position="1100"/>
    </location>
</feature>
<feature type="region of interest" description="Disordered" evidence="8">
    <location>
        <begin position="1074"/>
        <end position="1104"/>
    </location>
</feature>
<dbReference type="PANTHER" id="PTHR20953:SF13">
    <property type="entry name" value="EXPRESSED PROTEIN"/>
    <property type="match status" value="1"/>
</dbReference>
<keyword evidence="5" id="KW-0418">Kinase</keyword>
<dbReference type="InterPro" id="IPR000719">
    <property type="entry name" value="Prot_kinase_dom"/>
</dbReference>
<gene>
    <name evidence="10" type="ORF">HYH03_010007</name>
</gene>
<evidence type="ECO:0000256" key="4">
    <source>
        <dbReference type="ARBA" id="ARBA00022741"/>
    </source>
</evidence>
<dbReference type="OrthoDB" id="541276at2759"/>
<dbReference type="InterPro" id="IPR017441">
    <property type="entry name" value="Protein_kinase_ATP_BS"/>
</dbReference>
<reference evidence="10" key="1">
    <citation type="journal article" date="2020" name="bioRxiv">
        <title>Comparative genomics of Chlamydomonas.</title>
        <authorList>
            <person name="Craig R.J."/>
            <person name="Hasan A.R."/>
            <person name="Ness R.W."/>
            <person name="Keightley P.D."/>
        </authorList>
    </citation>
    <scope>NUCLEOTIDE SEQUENCE</scope>
    <source>
        <strain evidence="10">CCAP 11/70</strain>
    </source>
</reference>
<dbReference type="InterPro" id="IPR008271">
    <property type="entry name" value="Ser/Thr_kinase_AS"/>
</dbReference>
<comment type="caution">
    <text evidence="10">The sequence shown here is derived from an EMBL/GenBank/DDBJ whole genome shotgun (WGS) entry which is preliminary data.</text>
</comment>
<comment type="similarity">
    <text evidence="1">Belongs to the protein kinase superfamily. TKL Ser/Thr protein kinase family. ROCO subfamily.</text>
</comment>
<feature type="region of interest" description="Disordered" evidence="8">
    <location>
        <begin position="1751"/>
        <end position="1779"/>
    </location>
</feature>
<dbReference type="InterPro" id="IPR045735">
    <property type="entry name" value="Spore_III_AA_AAA+_ATPase"/>
</dbReference>
<dbReference type="Gene3D" id="3.30.200.20">
    <property type="entry name" value="Phosphorylase Kinase, domain 1"/>
    <property type="match status" value="1"/>
</dbReference>
<dbReference type="Gene3D" id="1.10.510.10">
    <property type="entry name" value="Transferase(Phosphotransferase) domain 1"/>
    <property type="match status" value="1"/>
</dbReference>
<name>A0A836BWE4_9CHLO</name>
<feature type="domain" description="Protein kinase" evidence="9">
    <location>
        <begin position="1809"/>
        <end position="2108"/>
    </location>
</feature>
<feature type="region of interest" description="Disordered" evidence="8">
    <location>
        <begin position="606"/>
        <end position="627"/>
    </location>
</feature>
<feature type="compositionally biased region" description="Basic and acidic residues" evidence="8">
    <location>
        <begin position="1407"/>
        <end position="1417"/>
    </location>
</feature>
<evidence type="ECO:0000313" key="10">
    <source>
        <dbReference type="EMBL" id="KAG2491636.1"/>
    </source>
</evidence>
<feature type="region of interest" description="Disordered" evidence="8">
    <location>
        <begin position="365"/>
        <end position="386"/>
    </location>
</feature>
<dbReference type="SMART" id="SM00220">
    <property type="entry name" value="S_TKc"/>
    <property type="match status" value="1"/>
</dbReference>
<feature type="region of interest" description="Disordered" evidence="8">
    <location>
        <begin position="1661"/>
        <end position="1681"/>
    </location>
</feature>
<feature type="compositionally biased region" description="Low complexity" evidence="8">
    <location>
        <begin position="1296"/>
        <end position="1354"/>
    </location>
</feature>
<dbReference type="Pfam" id="PF07714">
    <property type="entry name" value="PK_Tyr_Ser-Thr"/>
    <property type="match status" value="1"/>
</dbReference>
<dbReference type="PANTHER" id="PTHR20953">
    <property type="entry name" value="KINASE-RELATED"/>
    <property type="match status" value="1"/>
</dbReference>
<dbReference type="InterPro" id="IPR011009">
    <property type="entry name" value="Kinase-like_dom_sf"/>
</dbReference>
<dbReference type="SUPFAM" id="SSF52540">
    <property type="entry name" value="P-loop containing nucleoside triphosphate hydrolases"/>
    <property type="match status" value="1"/>
</dbReference>